<dbReference type="Proteomes" id="UP000197138">
    <property type="component" value="Unassembled WGS sequence"/>
</dbReference>
<evidence type="ECO:0000313" key="2">
    <source>
        <dbReference type="EMBL" id="OWM67549.1"/>
    </source>
</evidence>
<gene>
    <name evidence="2" type="ORF">CDL15_Pgr028412</name>
</gene>
<comment type="caution">
    <text evidence="2">The sequence shown here is derived from an EMBL/GenBank/DDBJ whole genome shotgun (WGS) entry which is preliminary data.</text>
</comment>
<keyword evidence="1" id="KW-0812">Transmembrane</keyword>
<dbReference type="AlphaFoldDB" id="A0A218W4V3"/>
<dbReference type="EMBL" id="MTKT01005384">
    <property type="protein sequence ID" value="OWM67549.1"/>
    <property type="molecule type" value="Genomic_DNA"/>
</dbReference>
<reference evidence="3" key="1">
    <citation type="journal article" date="2017" name="Plant J.">
        <title>The pomegranate (Punica granatum L.) genome and the genomics of punicalagin biosynthesis.</title>
        <authorList>
            <person name="Qin G."/>
            <person name="Xu C."/>
            <person name="Ming R."/>
            <person name="Tang H."/>
            <person name="Guyot R."/>
            <person name="Kramer E.M."/>
            <person name="Hu Y."/>
            <person name="Yi X."/>
            <person name="Qi Y."/>
            <person name="Xu X."/>
            <person name="Gao Z."/>
            <person name="Pan H."/>
            <person name="Jian J."/>
            <person name="Tian Y."/>
            <person name="Yue Z."/>
            <person name="Xu Y."/>
        </authorList>
    </citation>
    <scope>NUCLEOTIDE SEQUENCE [LARGE SCALE GENOMIC DNA]</scope>
    <source>
        <strain evidence="3">cv. Dabenzi</strain>
    </source>
</reference>
<sequence length="102" mass="11113">MGFSGRGKRLQGCARGESYNGAVDWSATRRLHIGGFVEKPAGCAVDRSPMRRLQWSSPPTRPLIGEMVSVEGLSKLGHGEVLIIAVIFTNSIFVNCSLFTFK</sequence>
<name>A0A218W4V3_PUNGR</name>
<keyword evidence="1" id="KW-0472">Membrane</keyword>
<proteinExistence type="predicted"/>
<evidence type="ECO:0000256" key="1">
    <source>
        <dbReference type="SAM" id="Phobius"/>
    </source>
</evidence>
<feature type="transmembrane region" description="Helical" evidence="1">
    <location>
        <begin position="81"/>
        <end position="101"/>
    </location>
</feature>
<protein>
    <submittedName>
        <fullName evidence="2">Uncharacterized protein</fullName>
    </submittedName>
</protein>
<evidence type="ECO:0000313" key="3">
    <source>
        <dbReference type="Proteomes" id="UP000197138"/>
    </source>
</evidence>
<keyword evidence="1" id="KW-1133">Transmembrane helix</keyword>
<accession>A0A218W4V3</accession>
<organism evidence="2 3">
    <name type="scientific">Punica granatum</name>
    <name type="common">Pomegranate</name>
    <dbReference type="NCBI Taxonomy" id="22663"/>
    <lineage>
        <taxon>Eukaryota</taxon>
        <taxon>Viridiplantae</taxon>
        <taxon>Streptophyta</taxon>
        <taxon>Embryophyta</taxon>
        <taxon>Tracheophyta</taxon>
        <taxon>Spermatophyta</taxon>
        <taxon>Magnoliopsida</taxon>
        <taxon>eudicotyledons</taxon>
        <taxon>Gunneridae</taxon>
        <taxon>Pentapetalae</taxon>
        <taxon>rosids</taxon>
        <taxon>malvids</taxon>
        <taxon>Myrtales</taxon>
        <taxon>Lythraceae</taxon>
        <taxon>Punica</taxon>
    </lineage>
</organism>